<dbReference type="PANTHER" id="PTHR34822">
    <property type="entry name" value="GRPB DOMAIN PROTEIN (AFU_ORTHOLOGUE AFUA_1G01530)"/>
    <property type="match status" value="1"/>
</dbReference>
<dbReference type="RefSeq" id="WP_114894696.1">
    <property type="nucleotide sequence ID" value="NZ_CP022674.1"/>
</dbReference>
<organism evidence="1 2">
    <name type="scientific">Priestia megaterium</name>
    <name type="common">Bacillus megaterium</name>
    <dbReference type="NCBI Taxonomy" id="1404"/>
    <lineage>
        <taxon>Bacteria</taxon>
        <taxon>Bacillati</taxon>
        <taxon>Bacillota</taxon>
        <taxon>Bacilli</taxon>
        <taxon>Bacillales</taxon>
        <taxon>Bacillaceae</taxon>
        <taxon>Priestia</taxon>
    </lineage>
</organism>
<dbReference type="Proteomes" id="UP000253834">
    <property type="component" value="Chromosome"/>
</dbReference>
<dbReference type="SUPFAM" id="SSF81301">
    <property type="entry name" value="Nucleotidyltransferase"/>
    <property type="match status" value="1"/>
</dbReference>
<sequence>MDKQVIIEEYTSNWALSFQEEEKLLKDIMSNKAISIEHIGSTSVKGLGAKPILDIMVGVCNLGEVVGLIEPLNNIGYEHIFHEEFPNRRFFRKGLWRSGTHHLHIYKYESEEWNNNILFRNYLRKHLHIRNQYNQLKIELAQKYSFDRVGYTEAKAPFITAVIQKAKGEINV</sequence>
<name>A0AA86HXP8_PRIMG</name>
<evidence type="ECO:0008006" key="3">
    <source>
        <dbReference type="Google" id="ProtNLM"/>
    </source>
</evidence>
<protein>
    <recommendedName>
        <fullName evidence="3">GrpB family protein</fullName>
    </recommendedName>
</protein>
<dbReference type="Gene3D" id="3.30.460.10">
    <property type="entry name" value="Beta Polymerase, domain 2"/>
    <property type="match status" value="1"/>
</dbReference>
<dbReference type="InterPro" id="IPR007344">
    <property type="entry name" value="GrpB/CoaE"/>
</dbReference>
<dbReference type="EMBL" id="CP022674">
    <property type="protein sequence ID" value="AXI28413.1"/>
    <property type="molecule type" value="Genomic_DNA"/>
</dbReference>
<reference evidence="1 2" key="1">
    <citation type="submission" date="2017-07" db="EMBL/GenBank/DDBJ databases">
        <title>Isolation and development of strain Bacillus megaterium SR7 for enhanced growth and metabolite production under supercritical carbon dioxide.</title>
        <authorList>
            <person name="Freedman A.J.E."/>
            <person name="Peet K.C."/>
            <person name="Boock J.T."/>
            <person name="Penn K."/>
            <person name="Prather K.L.J."/>
            <person name="Thompson J.R."/>
        </authorList>
    </citation>
    <scope>NUCLEOTIDE SEQUENCE [LARGE SCALE GENOMIC DNA]</scope>
    <source>
        <strain evidence="1 2">SR7</strain>
    </source>
</reference>
<dbReference type="InterPro" id="IPR043519">
    <property type="entry name" value="NT_sf"/>
</dbReference>
<dbReference type="AlphaFoldDB" id="A0AA86HXP8"/>
<accession>A0AA86HXP8</accession>
<proteinExistence type="predicted"/>
<gene>
    <name evidence="1" type="ORF">CIB87_05045</name>
</gene>
<evidence type="ECO:0000313" key="1">
    <source>
        <dbReference type="EMBL" id="AXI28413.1"/>
    </source>
</evidence>
<evidence type="ECO:0000313" key="2">
    <source>
        <dbReference type="Proteomes" id="UP000253834"/>
    </source>
</evidence>
<dbReference type="PANTHER" id="PTHR34822:SF1">
    <property type="entry name" value="GRPB FAMILY PROTEIN"/>
    <property type="match status" value="1"/>
</dbReference>
<dbReference type="Pfam" id="PF04229">
    <property type="entry name" value="GrpB"/>
    <property type="match status" value="1"/>
</dbReference>